<reference evidence="2" key="1">
    <citation type="submission" date="2018-12" db="EMBL/GenBank/DDBJ databases">
        <authorList>
            <person name="Jadhav K."/>
            <person name="Kushwaha B."/>
            <person name="Jadhav I."/>
        </authorList>
    </citation>
    <scope>NUCLEOTIDE SEQUENCE [LARGE SCALE GENOMIC DNA]</scope>
    <source>
        <strain evidence="2">SBS 10</strain>
    </source>
</reference>
<keyword evidence="1" id="KW-0472">Membrane</keyword>
<evidence type="ECO:0000313" key="2">
    <source>
        <dbReference type="EMBL" id="RUA22751.1"/>
    </source>
</evidence>
<organism evidence="2">
    <name type="scientific">Billgrantia gudaonensis</name>
    <dbReference type="NCBI Taxonomy" id="376427"/>
    <lineage>
        <taxon>Bacteria</taxon>
        <taxon>Pseudomonadati</taxon>
        <taxon>Pseudomonadota</taxon>
        <taxon>Gammaproteobacteria</taxon>
        <taxon>Oceanospirillales</taxon>
        <taxon>Halomonadaceae</taxon>
        <taxon>Billgrantia</taxon>
    </lineage>
</organism>
<keyword evidence="1" id="KW-0812">Transmembrane</keyword>
<evidence type="ECO:0000256" key="1">
    <source>
        <dbReference type="SAM" id="Phobius"/>
    </source>
</evidence>
<comment type="caution">
    <text evidence="2">The sequence shown here is derived from an EMBL/GenBank/DDBJ whole genome shotgun (WGS) entry which is preliminary data.</text>
</comment>
<sequence>MSLISRSLSSLLVGAMIPAIVALTSGRLAELVGLGSTSAYGAMPLPFFAAAQAMAGYAMSALYAASGTY</sequence>
<dbReference type="AlphaFoldDB" id="A0A3S0NX57"/>
<name>A0A3S0NX57_9GAMM</name>
<feature type="transmembrane region" description="Helical" evidence="1">
    <location>
        <begin position="45"/>
        <end position="65"/>
    </location>
</feature>
<dbReference type="EMBL" id="RXHI01000010">
    <property type="protein sequence ID" value="RUA22751.1"/>
    <property type="molecule type" value="Genomic_DNA"/>
</dbReference>
<gene>
    <name evidence="2" type="ORF">DSL92_03870</name>
</gene>
<accession>A0A3S0NX57</accession>
<keyword evidence="1" id="KW-1133">Transmembrane helix</keyword>
<protein>
    <submittedName>
        <fullName evidence="2">Uncharacterized protein</fullName>
    </submittedName>
</protein>
<proteinExistence type="predicted"/>